<feature type="region of interest" description="Disordered" evidence="1">
    <location>
        <begin position="323"/>
        <end position="344"/>
    </location>
</feature>
<evidence type="ECO:0000313" key="2">
    <source>
        <dbReference type="EnsemblMetazoa" id="AMEC011605-PA"/>
    </source>
</evidence>
<evidence type="ECO:0000256" key="1">
    <source>
        <dbReference type="SAM" id="MobiDB-lite"/>
    </source>
</evidence>
<protein>
    <submittedName>
        <fullName evidence="2">Uncharacterized protein</fullName>
    </submittedName>
</protein>
<organism evidence="2 3">
    <name type="scientific">Anopheles melas</name>
    <dbReference type="NCBI Taxonomy" id="34690"/>
    <lineage>
        <taxon>Eukaryota</taxon>
        <taxon>Metazoa</taxon>
        <taxon>Ecdysozoa</taxon>
        <taxon>Arthropoda</taxon>
        <taxon>Hexapoda</taxon>
        <taxon>Insecta</taxon>
        <taxon>Pterygota</taxon>
        <taxon>Neoptera</taxon>
        <taxon>Endopterygota</taxon>
        <taxon>Diptera</taxon>
        <taxon>Nematocera</taxon>
        <taxon>Culicoidea</taxon>
        <taxon>Culicidae</taxon>
        <taxon>Anophelinae</taxon>
        <taxon>Anopheles</taxon>
    </lineage>
</organism>
<name>A0A182U0C4_9DIPT</name>
<feature type="compositionally biased region" description="Polar residues" evidence="1">
    <location>
        <begin position="427"/>
        <end position="448"/>
    </location>
</feature>
<feature type="region of interest" description="Disordered" evidence="1">
    <location>
        <begin position="417"/>
        <end position="448"/>
    </location>
</feature>
<dbReference type="AlphaFoldDB" id="A0A182U0C4"/>
<evidence type="ECO:0000313" key="3">
    <source>
        <dbReference type="Proteomes" id="UP000075902"/>
    </source>
</evidence>
<reference evidence="3" key="1">
    <citation type="submission" date="2014-01" db="EMBL/GenBank/DDBJ databases">
        <title>The Genome Sequence of Anopheles melas CM1001059_A (V2).</title>
        <authorList>
            <consortium name="The Broad Institute Genomics Platform"/>
            <person name="Neafsey D.E."/>
            <person name="Besansky N."/>
            <person name="Howell P."/>
            <person name="Walton C."/>
            <person name="Young S.K."/>
            <person name="Zeng Q."/>
            <person name="Gargeya S."/>
            <person name="Fitzgerald M."/>
            <person name="Haas B."/>
            <person name="Abouelleil A."/>
            <person name="Allen A.W."/>
            <person name="Alvarado L."/>
            <person name="Arachchi H.M."/>
            <person name="Berlin A.M."/>
            <person name="Chapman S.B."/>
            <person name="Gainer-Dewar J."/>
            <person name="Goldberg J."/>
            <person name="Griggs A."/>
            <person name="Gujja S."/>
            <person name="Hansen M."/>
            <person name="Howarth C."/>
            <person name="Imamovic A."/>
            <person name="Ireland A."/>
            <person name="Larimer J."/>
            <person name="McCowan C."/>
            <person name="Murphy C."/>
            <person name="Pearson M."/>
            <person name="Poon T.W."/>
            <person name="Priest M."/>
            <person name="Roberts A."/>
            <person name="Saif S."/>
            <person name="Shea T."/>
            <person name="Sisk P."/>
            <person name="Sykes S."/>
            <person name="Wortman J."/>
            <person name="Nusbaum C."/>
            <person name="Birren B."/>
        </authorList>
    </citation>
    <scope>NUCLEOTIDE SEQUENCE [LARGE SCALE GENOMIC DNA]</scope>
    <source>
        <strain evidence="3">CM1001059</strain>
    </source>
</reference>
<accession>A0A182U0C4</accession>
<dbReference type="EnsemblMetazoa" id="AMEC011605-RA">
    <property type="protein sequence ID" value="AMEC011605-PA"/>
    <property type="gene ID" value="AMEC011605"/>
</dbReference>
<reference evidence="2" key="2">
    <citation type="submission" date="2020-05" db="UniProtKB">
        <authorList>
            <consortium name="EnsemblMetazoa"/>
        </authorList>
    </citation>
    <scope>IDENTIFICATION</scope>
    <source>
        <strain evidence="2">CM1001059</strain>
    </source>
</reference>
<dbReference type="VEuPathDB" id="VectorBase:AMEC011605"/>
<feature type="region of interest" description="Disordered" evidence="1">
    <location>
        <begin position="45"/>
        <end position="91"/>
    </location>
</feature>
<keyword evidence="3" id="KW-1185">Reference proteome</keyword>
<feature type="compositionally biased region" description="Basic and acidic residues" evidence="1">
    <location>
        <begin position="79"/>
        <end position="91"/>
    </location>
</feature>
<feature type="compositionally biased region" description="Polar residues" evidence="1">
    <location>
        <begin position="62"/>
        <end position="71"/>
    </location>
</feature>
<proteinExistence type="predicted"/>
<dbReference type="Proteomes" id="UP000075902">
    <property type="component" value="Unassembled WGS sequence"/>
</dbReference>
<sequence length="448" mass="49350">MAVQPHTVAAAQQAASFRRPIRTLAEYESYTAPVEYVLGKHHEGWIEPPNVGDEEGHRNRDASSASDQQQCDPVPVPPHRIEQDRGEQEELRVGGQIPGLEHAHTVRAEVVVHVQDVQPPALPAAALLQLHPLRPQWAIAQPGQPGRVQRDDGEVGRRQPYVPEQIEQPEVEPALALKRVDQQGRVEQEGVLHQPALLAEEGRIDQRTAGHKDERVTAKYEHHRERLDAVDAAQPVIVLGQLGQLAQVLHRREGTQHCGGRPLLRRALASRTATTVVQCAKHHHQHKHGQHAGAHDLQPIVPAGRARAHLTDGVAHRVAARARQQSGRLARTAAGRHADAPPHREARAVARLVVAAARRLLQPEAVQRDLRQTVLRPDRGDPLAHRHTLVVAAEMVPGAELDRFRILYRSVNHCGRGKGVKTKPGQWMQSPTSASDWSSATGSKGSNY</sequence>